<evidence type="ECO:0000256" key="2">
    <source>
        <dbReference type="SAM" id="Phobius"/>
    </source>
</evidence>
<dbReference type="GeneID" id="117642899"/>
<feature type="compositionally biased region" description="Basic and acidic residues" evidence="1">
    <location>
        <begin position="77"/>
        <end position="93"/>
    </location>
</feature>
<reference evidence="4" key="1">
    <citation type="submission" date="2025-08" db="UniProtKB">
        <authorList>
            <consortium name="RefSeq"/>
        </authorList>
    </citation>
    <scope>IDENTIFICATION</scope>
    <source>
        <tissue evidence="4">Total insect</tissue>
    </source>
</reference>
<keyword evidence="2" id="KW-1133">Transmembrane helix</keyword>
<feature type="region of interest" description="Disordered" evidence="1">
    <location>
        <begin position="77"/>
        <end position="100"/>
    </location>
</feature>
<dbReference type="KEGG" id="tpal:117642899"/>
<feature type="transmembrane region" description="Helical" evidence="2">
    <location>
        <begin position="48"/>
        <end position="70"/>
    </location>
</feature>
<name>A0A6P8YKX9_THRPL</name>
<sequence>MSFLKAGNLNFIRSRPFPTLWSTGYYSVLAFKKFIQQEIHPIKISVSALILIGLVSSTPLLHVMSVYNFLKSKVSEHATKKSPDALERGKMYEMEEPSTL</sequence>
<evidence type="ECO:0000313" key="3">
    <source>
        <dbReference type="Proteomes" id="UP000515158"/>
    </source>
</evidence>
<dbReference type="AlphaFoldDB" id="A0A6P8YKX9"/>
<keyword evidence="3" id="KW-1185">Reference proteome</keyword>
<keyword evidence="2" id="KW-0812">Transmembrane</keyword>
<evidence type="ECO:0000256" key="1">
    <source>
        <dbReference type="SAM" id="MobiDB-lite"/>
    </source>
</evidence>
<dbReference type="Proteomes" id="UP000515158">
    <property type="component" value="Unplaced"/>
</dbReference>
<gene>
    <name evidence="4" type="primary">LOC117642899</name>
</gene>
<dbReference type="RefSeq" id="XP_034237421.1">
    <property type="nucleotide sequence ID" value="XM_034381530.1"/>
</dbReference>
<accession>A0A6P8YKX9</accession>
<evidence type="ECO:0000313" key="4">
    <source>
        <dbReference type="RefSeq" id="XP_034237421.1"/>
    </source>
</evidence>
<organism evidence="4">
    <name type="scientific">Thrips palmi</name>
    <name type="common">Melon thrips</name>
    <dbReference type="NCBI Taxonomy" id="161013"/>
    <lineage>
        <taxon>Eukaryota</taxon>
        <taxon>Metazoa</taxon>
        <taxon>Ecdysozoa</taxon>
        <taxon>Arthropoda</taxon>
        <taxon>Hexapoda</taxon>
        <taxon>Insecta</taxon>
        <taxon>Pterygota</taxon>
        <taxon>Neoptera</taxon>
        <taxon>Paraneoptera</taxon>
        <taxon>Thysanoptera</taxon>
        <taxon>Terebrantia</taxon>
        <taxon>Thripoidea</taxon>
        <taxon>Thripidae</taxon>
        <taxon>Thrips</taxon>
    </lineage>
</organism>
<protein>
    <submittedName>
        <fullName evidence="4">Uncharacterized protein LOC117642899</fullName>
    </submittedName>
</protein>
<dbReference type="InParanoid" id="A0A6P8YKX9"/>
<proteinExistence type="predicted"/>
<keyword evidence="2" id="KW-0472">Membrane</keyword>